<dbReference type="Gene3D" id="3.40.50.10140">
    <property type="entry name" value="Toll/interleukin-1 receptor homology (TIR) domain"/>
    <property type="match status" value="1"/>
</dbReference>
<name>A0AAU9MQH6_9ASTR</name>
<dbReference type="SMART" id="SM00255">
    <property type="entry name" value="TIR"/>
    <property type="match status" value="1"/>
</dbReference>
<dbReference type="PROSITE" id="PS50104">
    <property type="entry name" value="TIR"/>
    <property type="match status" value="1"/>
</dbReference>
<keyword evidence="2" id="KW-0732">Signal</keyword>
<dbReference type="InterPro" id="IPR000157">
    <property type="entry name" value="TIR_dom"/>
</dbReference>
<sequence>MKRWMRNTIKIYCFLLTLKVQVQNLSMSDDSGSKSIEWSFNILTKGRTQYAAQGSTGYPSNFPVKFSISTPSPPFLRFFSVLCNSCTPSLTTINIKVPQENIVIKDDVAIETFEVEAYSCIHRLCHGSCSDTELYSSFHCAFSSQSWNHDVFLSFRGEDTRRTFVDHLYSALVLQGIDTYKDDETLCQGESIRPSLVKAIEESQIVVIVFSENYVDSPGCLDELAHIMKCKDMRGQIVMPIFYDVDSSEVRKQKRKYGEAFAKHELENKVESWRKAIVDASNLSGWEPMNIANGHESKAIKEIVDKISSRLQLITSNANENLIGTGARVHGLESNLQLGSGAHDRNMGGWGWWNQAGMVWKHCKKKFFQKMEANNIGVVRCLISKRLRHRKVLFVLEDFDHLDQLKSLAGSPD</sequence>
<dbReference type="Pfam" id="PF01582">
    <property type="entry name" value="TIR"/>
    <property type="match status" value="1"/>
</dbReference>
<organism evidence="4 5">
    <name type="scientific">Lactuca virosa</name>
    <dbReference type="NCBI Taxonomy" id="75947"/>
    <lineage>
        <taxon>Eukaryota</taxon>
        <taxon>Viridiplantae</taxon>
        <taxon>Streptophyta</taxon>
        <taxon>Embryophyta</taxon>
        <taxon>Tracheophyta</taxon>
        <taxon>Spermatophyta</taxon>
        <taxon>Magnoliopsida</taxon>
        <taxon>eudicotyledons</taxon>
        <taxon>Gunneridae</taxon>
        <taxon>Pentapetalae</taxon>
        <taxon>asterids</taxon>
        <taxon>campanulids</taxon>
        <taxon>Asterales</taxon>
        <taxon>Asteraceae</taxon>
        <taxon>Cichorioideae</taxon>
        <taxon>Cichorieae</taxon>
        <taxon>Lactucinae</taxon>
        <taxon>Lactuca</taxon>
    </lineage>
</organism>
<gene>
    <name evidence="4" type="ORF">LVIROSA_LOCUS16909</name>
</gene>
<keyword evidence="1" id="KW-0520">NAD</keyword>
<accession>A0AAU9MQH6</accession>
<reference evidence="4 5" key="1">
    <citation type="submission" date="2022-01" db="EMBL/GenBank/DDBJ databases">
        <authorList>
            <person name="Xiong W."/>
            <person name="Schranz E."/>
        </authorList>
    </citation>
    <scope>NUCLEOTIDE SEQUENCE [LARGE SCALE GENOMIC DNA]</scope>
</reference>
<evidence type="ECO:0000256" key="2">
    <source>
        <dbReference type="SAM" id="SignalP"/>
    </source>
</evidence>
<feature type="signal peptide" evidence="2">
    <location>
        <begin position="1"/>
        <end position="24"/>
    </location>
</feature>
<dbReference type="Proteomes" id="UP001157418">
    <property type="component" value="Unassembled WGS sequence"/>
</dbReference>
<dbReference type="GO" id="GO:0006952">
    <property type="term" value="P:defense response"/>
    <property type="evidence" value="ECO:0007669"/>
    <property type="project" value="InterPro"/>
</dbReference>
<evidence type="ECO:0000313" key="4">
    <source>
        <dbReference type="EMBL" id="CAH1430104.1"/>
    </source>
</evidence>
<keyword evidence="5" id="KW-1185">Reference proteome</keyword>
<dbReference type="InterPro" id="IPR044974">
    <property type="entry name" value="Disease_R_plants"/>
</dbReference>
<dbReference type="AlphaFoldDB" id="A0AAU9MQH6"/>
<feature type="domain" description="TIR" evidence="3">
    <location>
        <begin position="147"/>
        <end position="311"/>
    </location>
</feature>
<protein>
    <recommendedName>
        <fullName evidence="3">TIR domain-containing protein</fullName>
    </recommendedName>
</protein>
<dbReference type="GO" id="GO:0007165">
    <property type="term" value="P:signal transduction"/>
    <property type="evidence" value="ECO:0007669"/>
    <property type="project" value="InterPro"/>
</dbReference>
<proteinExistence type="predicted"/>
<dbReference type="PANTHER" id="PTHR11017">
    <property type="entry name" value="LEUCINE-RICH REPEAT-CONTAINING PROTEIN"/>
    <property type="match status" value="1"/>
</dbReference>
<feature type="chain" id="PRO_5043829721" description="TIR domain-containing protein" evidence="2">
    <location>
        <begin position="25"/>
        <end position="413"/>
    </location>
</feature>
<comment type="caution">
    <text evidence="4">The sequence shown here is derived from an EMBL/GenBank/DDBJ whole genome shotgun (WGS) entry which is preliminary data.</text>
</comment>
<dbReference type="InterPro" id="IPR035897">
    <property type="entry name" value="Toll_tir_struct_dom_sf"/>
</dbReference>
<evidence type="ECO:0000256" key="1">
    <source>
        <dbReference type="ARBA" id="ARBA00023027"/>
    </source>
</evidence>
<dbReference type="SUPFAM" id="SSF52200">
    <property type="entry name" value="Toll/Interleukin receptor TIR domain"/>
    <property type="match status" value="1"/>
</dbReference>
<dbReference type="FunFam" id="3.40.50.10140:FF:000007">
    <property type="entry name" value="Disease resistance protein (TIR-NBS-LRR class)"/>
    <property type="match status" value="1"/>
</dbReference>
<evidence type="ECO:0000313" key="5">
    <source>
        <dbReference type="Proteomes" id="UP001157418"/>
    </source>
</evidence>
<evidence type="ECO:0000259" key="3">
    <source>
        <dbReference type="PROSITE" id="PS50104"/>
    </source>
</evidence>
<dbReference type="EMBL" id="CAKMRJ010003334">
    <property type="protein sequence ID" value="CAH1430104.1"/>
    <property type="molecule type" value="Genomic_DNA"/>
</dbReference>
<dbReference type="PANTHER" id="PTHR11017:SF271">
    <property type="entry name" value="DISEASE RESISTANCE PROTEIN (TIR-NBS-LRR CLASS) FAMILY"/>
    <property type="match status" value="1"/>
</dbReference>